<dbReference type="GeneID" id="93770236"/>
<reference evidence="1 2" key="1">
    <citation type="submission" date="2019-06" db="EMBL/GenBank/DDBJ databases">
        <title>Sequencing the genomes of 1000 actinobacteria strains.</title>
        <authorList>
            <person name="Klenk H.-P."/>
        </authorList>
    </citation>
    <scope>NUCLEOTIDE SEQUENCE [LARGE SCALE GENOMIC DNA]</scope>
    <source>
        <strain evidence="1 2">DSM 44819</strain>
    </source>
</reference>
<organism evidence="1 2">
    <name type="scientific">Salinispora arenicola</name>
    <dbReference type="NCBI Taxonomy" id="168697"/>
    <lineage>
        <taxon>Bacteria</taxon>
        <taxon>Bacillati</taxon>
        <taxon>Actinomycetota</taxon>
        <taxon>Actinomycetes</taxon>
        <taxon>Micromonosporales</taxon>
        <taxon>Micromonosporaceae</taxon>
        <taxon>Salinispora</taxon>
    </lineage>
</organism>
<comment type="caution">
    <text evidence="1">The sequence shown here is derived from an EMBL/GenBank/DDBJ whole genome shotgun (WGS) entry which is preliminary data.</text>
</comment>
<evidence type="ECO:0000313" key="1">
    <source>
        <dbReference type="EMBL" id="TQL35839.1"/>
    </source>
</evidence>
<dbReference type="RefSeq" id="WP_080640468.1">
    <property type="nucleotide sequence ID" value="NZ_BOQM01000006.1"/>
</dbReference>
<dbReference type="EMBL" id="VFOL01000001">
    <property type="protein sequence ID" value="TQL35839.1"/>
    <property type="molecule type" value="Genomic_DNA"/>
</dbReference>
<protein>
    <submittedName>
        <fullName evidence="1">Uncharacterized protein</fullName>
    </submittedName>
</protein>
<dbReference type="Proteomes" id="UP000315983">
    <property type="component" value="Unassembled WGS sequence"/>
</dbReference>
<dbReference type="AlphaFoldDB" id="A0A542XJ03"/>
<proteinExistence type="predicted"/>
<evidence type="ECO:0000313" key="2">
    <source>
        <dbReference type="Proteomes" id="UP000315983"/>
    </source>
</evidence>
<gene>
    <name evidence="1" type="ORF">FB564_0908</name>
</gene>
<accession>A0A542XJ03</accession>
<sequence>MSETTPGTPEEATDAPAGRLRLLPPAVSFAGRAAALARVGLPVAMLTASIAAPALGADAGEATMMHTTCCPDRPL</sequence>
<name>A0A542XJ03_SALAC</name>